<dbReference type="InterPro" id="IPR011989">
    <property type="entry name" value="ARM-like"/>
</dbReference>
<feature type="repeat" description="ARM" evidence="1">
    <location>
        <begin position="47"/>
        <end position="89"/>
    </location>
</feature>
<keyword evidence="2" id="KW-0539">Nucleus</keyword>
<dbReference type="CDD" id="cd01390">
    <property type="entry name" value="HMG-box_NHP6-like"/>
    <property type="match status" value="1"/>
</dbReference>
<dbReference type="SUPFAM" id="SSF47095">
    <property type="entry name" value="HMG-box"/>
    <property type="match status" value="1"/>
</dbReference>
<comment type="caution">
    <text evidence="5">The sequence shown here is derived from an EMBL/GenBank/DDBJ whole genome shotgun (WGS) entry which is preliminary data.</text>
</comment>
<name>A0AAW1S5Z1_9CHLO</name>
<feature type="repeat" description="ARM" evidence="1">
    <location>
        <begin position="395"/>
        <end position="436"/>
    </location>
</feature>
<evidence type="ECO:0000313" key="5">
    <source>
        <dbReference type="EMBL" id="KAK9841703.1"/>
    </source>
</evidence>
<feature type="region of interest" description="Disordered" evidence="3">
    <location>
        <begin position="637"/>
        <end position="662"/>
    </location>
</feature>
<evidence type="ECO:0000256" key="2">
    <source>
        <dbReference type="PROSITE-ProRule" id="PRU00267"/>
    </source>
</evidence>
<feature type="domain" description="HMG box" evidence="4">
    <location>
        <begin position="661"/>
        <end position="729"/>
    </location>
</feature>
<feature type="DNA-binding region" description="HMG box" evidence="2">
    <location>
        <begin position="661"/>
        <end position="729"/>
    </location>
</feature>
<sequence length="732" mass="80255">MIDPKVIRKLHAQLNSGEDDAQLESASHIRNLSRESEEYRLAFAEVGAVGPLVGLLDNSLKQITITSAEALTQLAASPSLRTSIREAGGLANLVGVLQVGLETLESRPELVEAVLHALLALCADEEGRVGVHEASGISSIMRLLEVQNLLEDLRNLTAHLVLRLAYTAVNKNAIRECNGIKTILKLIGDKSCPRSLSGLLTQTITVLAVGNEINQDNVRENFGIPLLVHILEERPYDGTTASAADALRAISMNNDENKNRVREAWAIPLLVQLLGSDAADADVLEKTVDCLRILTTGNDSNKVALFTIPAGVPSLVRLLSTANPDQVVTERAAAVIGNLSTSRDYFSSIRESGALQKLVALLDAGSTSRVTEIAAKTLANLSIDDNSRKGIRLAGGVPPLMRLLLEKPSEQVLIAAEEALRRLEVDNMERNATLDAFRYFEQRRADGESSQVSPAAAEEQAASSSEPIDSRPLTRYSLEDTCGLLQDMGFHDTSLFVQHSVTGADLLDLSEAEMQSHLQLSPLQVRKLQGLVKAHRIFNAMMATPGKGEITALELEEYLRKQQLSKSDVRSLISGLAEALQTQELAMISFGKFARGFQWFVRTLEMMLSRYDGHSGAQANVPVASALRKLHIHNISKVPQQVEKKTKKPREKKAKKDPNQPKKPCGAYIFFCNEKRPDVKKDHPDWGVAQIGKELGAQWKAATEDSKKKHFAQAEKDKERYTKEMQAYQGKE</sequence>
<dbReference type="PRINTS" id="PR00886">
    <property type="entry name" value="HIGHMOBLTY12"/>
</dbReference>
<dbReference type="PANTHER" id="PTHR46241:SF1">
    <property type="entry name" value="OUTER DYNEIN ARM-DOCKING COMPLEX SUBUNIT 2"/>
    <property type="match status" value="1"/>
</dbReference>
<keyword evidence="6" id="KW-1185">Reference proteome</keyword>
<accession>A0AAW1S5Z1</accession>
<feature type="repeat" description="ARM" evidence="1">
    <location>
        <begin position="353"/>
        <end position="396"/>
    </location>
</feature>
<feature type="region of interest" description="Disordered" evidence="3">
    <location>
        <begin position="702"/>
        <end position="732"/>
    </location>
</feature>
<dbReference type="InterPro" id="IPR000225">
    <property type="entry name" value="Armadillo"/>
</dbReference>
<dbReference type="InterPro" id="IPR009071">
    <property type="entry name" value="HMG_box_dom"/>
</dbReference>
<feature type="repeat" description="ARM" evidence="1">
    <location>
        <begin position="310"/>
        <end position="354"/>
    </location>
</feature>
<dbReference type="InterPro" id="IPR013761">
    <property type="entry name" value="SAM/pointed_sf"/>
</dbReference>
<dbReference type="Gene3D" id="1.10.30.10">
    <property type="entry name" value="High mobility group box domain"/>
    <property type="match status" value="1"/>
</dbReference>
<dbReference type="Proteomes" id="UP001438707">
    <property type="component" value="Unassembled WGS sequence"/>
</dbReference>
<gene>
    <name evidence="5" type="ORF">WJX74_010494</name>
</gene>
<evidence type="ECO:0000256" key="1">
    <source>
        <dbReference type="PROSITE-ProRule" id="PRU00259"/>
    </source>
</evidence>
<evidence type="ECO:0000313" key="6">
    <source>
        <dbReference type="Proteomes" id="UP001438707"/>
    </source>
</evidence>
<keyword evidence="2" id="KW-0238">DNA-binding</keyword>
<dbReference type="EMBL" id="JALJOS010000003">
    <property type="protein sequence ID" value="KAK9841703.1"/>
    <property type="molecule type" value="Genomic_DNA"/>
</dbReference>
<feature type="compositionally biased region" description="Basic and acidic residues" evidence="3">
    <location>
        <begin position="702"/>
        <end position="723"/>
    </location>
</feature>
<feature type="compositionally biased region" description="Low complexity" evidence="3">
    <location>
        <begin position="448"/>
        <end position="467"/>
    </location>
</feature>
<dbReference type="Pfam" id="PF00505">
    <property type="entry name" value="HMG_box"/>
    <property type="match status" value="1"/>
</dbReference>
<dbReference type="PROSITE" id="PS50118">
    <property type="entry name" value="HMG_BOX_2"/>
    <property type="match status" value="1"/>
</dbReference>
<proteinExistence type="predicted"/>
<evidence type="ECO:0000256" key="3">
    <source>
        <dbReference type="SAM" id="MobiDB-lite"/>
    </source>
</evidence>
<dbReference type="AlphaFoldDB" id="A0AAW1S5Z1"/>
<reference evidence="5 6" key="1">
    <citation type="journal article" date="2024" name="Nat. Commun.">
        <title>Phylogenomics reveals the evolutionary origins of lichenization in chlorophyte algae.</title>
        <authorList>
            <person name="Puginier C."/>
            <person name="Libourel C."/>
            <person name="Otte J."/>
            <person name="Skaloud P."/>
            <person name="Haon M."/>
            <person name="Grisel S."/>
            <person name="Petersen M."/>
            <person name="Berrin J.G."/>
            <person name="Delaux P.M."/>
            <person name="Dal Grande F."/>
            <person name="Keller J."/>
        </authorList>
    </citation>
    <scope>NUCLEOTIDE SEQUENCE [LARGE SCALE GENOMIC DNA]</scope>
    <source>
        <strain evidence="5 6">SAG 2145</strain>
    </source>
</reference>
<dbReference type="GO" id="GO:0005634">
    <property type="term" value="C:nucleus"/>
    <property type="evidence" value="ECO:0007669"/>
    <property type="project" value="UniProtKB-UniRule"/>
</dbReference>
<evidence type="ECO:0000259" key="4">
    <source>
        <dbReference type="PROSITE" id="PS50118"/>
    </source>
</evidence>
<dbReference type="SMART" id="SM00398">
    <property type="entry name" value="HMG"/>
    <property type="match status" value="1"/>
</dbReference>
<dbReference type="Gene3D" id="1.25.10.10">
    <property type="entry name" value="Leucine-rich Repeat Variant"/>
    <property type="match status" value="3"/>
</dbReference>
<protein>
    <recommendedName>
        <fullName evidence="4">HMG box domain-containing protein</fullName>
    </recommendedName>
</protein>
<dbReference type="InterPro" id="IPR016024">
    <property type="entry name" value="ARM-type_fold"/>
</dbReference>
<feature type="repeat" description="ARM" evidence="1">
    <location>
        <begin position="265"/>
        <end position="305"/>
    </location>
</feature>
<dbReference type="GO" id="GO:0003677">
    <property type="term" value="F:DNA binding"/>
    <property type="evidence" value="ECO:0007669"/>
    <property type="project" value="UniProtKB-UniRule"/>
</dbReference>
<dbReference type="PROSITE" id="PS50176">
    <property type="entry name" value="ARM_REPEAT"/>
    <property type="match status" value="5"/>
</dbReference>
<feature type="region of interest" description="Disordered" evidence="3">
    <location>
        <begin position="448"/>
        <end position="472"/>
    </location>
</feature>
<dbReference type="PANTHER" id="PTHR46241">
    <property type="entry name" value="ARMADILLO REPEAT-CONTAINING PROTEIN 4 ARMC4"/>
    <property type="match status" value="1"/>
</dbReference>
<dbReference type="SUPFAM" id="SSF48371">
    <property type="entry name" value="ARM repeat"/>
    <property type="match status" value="2"/>
</dbReference>
<dbReference type="Gene3D" id="1.10.150.50">
    <property type="entry name" value="Transcription Factor, Ets-1"/>
    <property type="match status" value="1"/>
</dbReference>
<dbReference type="InterPro" id="IPR036910">
    <property type="entry name" value="HMG_box_dom_sf"/>
</dbReference>
<dbReference type="SMART" id="SM00185">
    <property type="entry name" value="ARM"/>
    <property type="match status" value="8"/>
</dbReference>
<organism evidence="5 6">
    <name type="scientific">Apatococcus lobatus</name>
    <dbReference type="NCBI Taxonomy" id="904363"/>
    <lineage>
        <taxon>Eukaryota</taxon>
        <taxon>Viridiplantae</taxon>
        <taxon>Chlorophyta</taxon>
        <taxon>core chlorophytes</taxon>
        <taxon>Trebouxiophyceae</taxon>
        <taxon>Chlorellales</taxon>
        <taxon>Chlorellaceae</taxon>
        <taxon>Apatococcus</taxon>
    </lineage>
</organism>